<evidence type="ECO:0000313" key="1">
    <source>
        <dbReference type="EMBL" id="CAA9568742.1"/>
    </source>
</evidence>
<feature type="non-terminal residue" evidence="1">
    <location>
        <position position="1"/>
    </location>
</feature>
<sequence>AANAAPAGALLAHPRDAIGAVVDAQIRSARRPALAALCPAGCVRARHHHRRAGGRESRRLPLCAAHDIAVAARCRGASAPHRRPRRRV</sequence>
<feature type="non-terminal residue" evidence="1">
    <location>
        <position position="88"/>
    </location>
</feature>
<dbReference type="EMBL" id="CADCWN010000134">
    <property type="protein sequence ID" value="CAA9568742.1"/>
    <property type="molecule type" value="Genomic_DNA"/>
</dbReference>
<accession>A0A6J4V8X8</accession>
<dbReference type="AlphaFoldDB" id="A0A6J4V8X8"/>
<protein>
    <submittedName>
        <fullName evidence="1">Uncharacterized protein</fullName>
    </submittedName>
</protein>
<gene>
    <name evidence="1" type="ORF">AVDCRST_MAG18-1735</name>
</gene>
<name>A0A6J4V8X8_9BACT</name>
<reference evidence="1" key="1">
    <citation type="submission" date="2020-02" db="EMBL/GenBank/DDBJ databases">
        <authorList>
            <person name="Meier V. D."/>
        </authorList>
    </citation>
    <scope>NUCLEOTIDE SEQUENCE</scope>
    <source>
        <strain evidence="1">AVDCRST_MAG18</strain>
    </source>
</reference>
<proteinExistence type="predicted"/>
<organism evidence="1">
    <name type="scientific">uncultured Thermomicrobiales bacterium</name>
    <dbReference type="NCBI Taxonomy" id="1645740"/>
    <lineage>
        <taxon>Bacteria</taxon>
        <taxon>Pseudomonadati</taxon>
        <taxon>Thermomicrobiota</taxon>
        <taxon>Thermomicrobia</taxon>
        <taxon>Thermomicrobiales</taxon>
        <taxon>environmental samples</taxon>
    </lineage>
</organism>